<evidence type="ECO:0008006" key="4">
    <source>
        <dbReference type="Google" id="ProtNLM"/>
    </source>
</evidence>
<organism evidence="2 3">
    <name type="scientific">Paenibacillus flagellatus</name>
    <dbReference type="NCBI Taxonomy" id="2211139"/>
    <lineage>
        <taxon>Bacteria</taxon>
        <taxon>Bacillati</taxon>
        <taxon>Bacillota</taxon>
        <taxon>Bacilli</taxon>
        <taxon>Bacillales</taxon>
        <taxon>Paenibacillaceae</taxon>
        <taxon>Paenibacillus</taxon>
    </lineage>
</organism>
<evidence type="ECO:0000313" key="2">
    <source>
        <dbReference type="EMBL" id="PYI55807.1"/>
    </source>
</evidence>
<gene>
    <name evidence="2" type="ORF">DLM86_08810</name>
</gene>
<accession>A0A2V5KUW7</accession>
<dbReference type="EMBL" id="QJVJ01000003">
    <property type="protein sequence ID" value="PYI55807.1"/>
    <property type="molecule type" value="Genomic_DNA"/>
</dbReference>
<dbReference type="Proteomes" id="UP000247476">
    <property type="component" value="Unassembled WGS sequence"/>
</dbReference>
<protein>
    <recommendedName>
        <fullName evidence="4">Right handed beta helix domain-containing protein</fullName>
    </recommendedName>
</protein>
<proteinExistence type="predicted"/>
<feature type="chain" id="PRO_5015875180" description="Right handed beta helix domain-containing protein" evidence="1">
    <location>
        <begin position="41"/>
        <end position="799"/>
    </location>
</feature>
<dbReference type="SUPFAM" id="SSF51126">
    <property type="entry name" value="Pectin lyase-like"/>
    <property type="match status" value="1"/>
</dbReference>
<comment type="caution">
    <text evidence="2">The sequence shown here is derived from an EMBL/GenBank/DDBJ whole genome shotgun (WGS) entry which is preliminary data.</text>
</comment>
<sequence length="799" mass="87764">MENGPEKKSVSRRKFVATMGAAGLGAVLAAGLGSGGTAYASVSDTVTSYDTMAQLQAATDLRPGTIVYTKGFYDAGDGGGAYWNVLGTGTADDVFVYACAGGKCVSLIHDKTINIKQIGIRADGEQVANTYSGTGTALDGTTRNFWVSHNGCETTNFNKLKAIVWARYNVYVPKGIYVFAGKSTIHVRNGLCFIGESMGESILIGLGFTNYGDLEESNDILFENFTMDNYASILPPGNRKIRYKDKDFDQALHWDVNDYKSFFYRNGQYLSAIENAMHFANSTSQENKNMTVRRVKVRNYNCGFMFGSKTPTETTIRSRDIVVEECVFEDILFQPSGGNNVQNFRILRNSFDNIGSLACDFSRGCIGCEFTGNYVTRASSLVKVEGNINNDFTRILSDQFIIRDNIYKQPPALTDWQFESKFVINNMTGDGLVSGNFLEMGFTHQIAIFTYIRRQTIDDTVLITNNHFVTPATSKYDWACMFSVQRPDVNGSTTFPSASKNIIFENNQVTMRMSTVGCFMPLVTDASQIVLRNNLFVSDGTGYVFNLIRGCSKDLEITGNSIDRVRVVLETDLGGLRELDNKTILVTDNRLFSDYTKDSSVLGQPLIHVTGNVNNKTERIMIRGNYTNRSRLLKAEKMKFIRIDVADNVMQENDGNSAQFGCQPLAVDALVDDLNFEGNNVWFPNQTTYSGILAFLTTSTRNVKRLVMENNTMSLSGQLATGAPSSGLKPDVFMFRNNKVFKVGSTPGVALDASNGSVSSNVFDSPSGAVTINAFAVLFTDSNQNTGAGGSITVSNPRP</sequence>
<dbReference type="AlphaFoldDB" id="A0A2V5KUW7"/>
<feature type="signal peptide" evidence="1">
    <location>
        <begin position="1"/>
        <end position="40"/>
    </location>
</feature>
<dbReference type="InterPro" id="IPR006311">
    <property type="entry name" value="TAT_signal"/>
</dbReference>
<evidence type="ECO:0000256" key="1">
    <source>
        <dbReference type="SAM" id="SignalP"/>
    </source>
</evidence>
<evidence type="ECO:0000313" key="3">
    <source>
        <dbReference type="Proteomes" id="UP000247476"/>
    </source>
</evidence>
<keyword evidence="1" id="KW-0732">Signal</keyword>
<reference evidence="2 3" key="1">
    <citation type="submission" date="2018-05" db="EMBL/GenBank/DDBJ databases">
        <title>Paenibacillus flagellatus sp. nov., isolated from selenium mineral soil.</title>
        <authorList>
            <person name="Dai X."/>
        </authorList>
    </citation>
    <scope>NUCLEOTIDE SEQUENCE [LARGE SCALE GENOMIC DNA]</scope>
    <source>
        <strain evidence="2 3">DXL2</strain>
    </source>
</reference>
<keyword evidence="3" id="KW-1185">Reference proteome</keyword>
<dbReference type="InterPro" id="IPR011050">
    <property type="entry name" value="Pectin_lyase_fold/virulence"/>
</dbReference>
<name>A0A2V5KUW7_9BACL</name>
<dbReference type="PROSITE" id="PS51318">
    <property type="entry name" value="TAT"/>
    <property type="match status" value="1"/>
</dbReference>